<keyword evidence="2" id="KW-0804">Transcription</keyword>
<feature type="compositionally biased region" description="Basic residues" evidence="3">
    <location>
        <begin position="90"/>
        <end position="105"/>
    </location>
</feature>
<dbReference type="InterPro" id="IPR004111">
    <property type="entry name" value="Repressor_TetR_C"/>
</dbReference>
<feature type="region of interest" description="Disordered" evidence="3">
    <location>
        <begin position="81"/>
        <end position="105"/>
    </location>
</feature>
<dbReference type="RefSeq" id="WP_371238010.1">
    <property type="nucleotide sequence ID" value="NZ_JAHWZY010000010.1"/>
</dbReference>
<evidence type="ECO:0000256" key="3">
    <source>
        <dbReference type="SAM" id="MobiDB-lite"/>
    </source>
</evidence>
<accession>A0ABV4IXX2</accession>
<feature type="domain" description="Tetracycline repressor TetR C-terminal" evidence="4">
    <location>
        <begin position="4"/>
        <end position="75"/>
    </location>
</feature>
<evidence type="ECO:0000313" key="6">
    <source>
        <dbReference type="Proteomes" id="UP001567537"/>
    </source>
</evidence>
<comment type="caution">
    <text evidence="5">The sequence shown here is derived from an EMBL/GenBank/DDBJ whole genome shotgun (WGS) entry which is preliminary data.</text>
</comment>
<keyword evidence="1" id="KW-0805">Transcription regulation</keyword>
<dbReference type="SUPFAM" id="SSF48498">
    <property type="entry name" value="Tetracyclin repressor-like, C-terminal domain"/>
    <property type="match status" value="1"/>
</dbReference>
<dbReference type="EMBL" id="JAHWZY010000010">
    <property type="protein sequence ID" value="MEZ3179464.1"/>
    <property type="molecule type" value="Genomic_DNA"/>
</dbReference>
<dbReference type="Pfam" id="PF02909">
    <property type="entry name" value="TetR_C_1"/>
    <property type="match status" value="1"/>
</dbReference>
<feature type="region of interest" description="Disordered" evidence="3">
    <location>
        <begin position="117"/>
        <end position="139"/>
    </location>
</feature>
<proteinExistence type="predicted"/>
<evidence type="ECO:0000256" key="1">
    <source>
        <dbReference type="ARBA" id="ARBA00023015"/>
    </source>
</evidence>
<dbReference type="Proteomes" id="UP001567537">
    <property type="component" value="Unassembled WGS sequence"/>
</dbReference>
<keyword evidence="6" id="KW-1185">Reference proteome</keyword>
<organism evidence="5 6">
    <name type="scientific">Streptomyces pimonensis</name>
    <dbReference type="NCBI Taxonomy" id="2860288"/>
    <lineage>
        <taxon>Bacteria</taxon>
        <taxon>Bacillati</taxon>
        <taxon>Actinomycetota</taxon>
        <taxon>Actinomycetes</taxon>
        <taxon>Kitasatosporales</taxon>
        <taxon>Streptomycetaceae</taxon>
        <taxon>Streptomyces</taxon>
    </lineage>
</organism>
<dbReference type="InterPro" id="IPR036271">
    <property type="entry name" value="Tet_transcr_reg_TetR-rel_C_sf"/>
</dbReference>
<reference evidence="5 6" key="1">
    <citation type="journal article" date="2021" name="Res Sq">
        <title>Streptomyces Pimoensis sp. nov., Isolated From the Taklimakan Desert in Xinjiang, China.</title>
        <authorList>
            <person name="Zhang P."/>
            <person name="Luo X."/>
            <person name="Luo X."/>
            <person name="Liu Z."/>
            <person name="Xia Z."/>
            <person name="Wan C."/>
            <person name="zhang L."/>
        </authorList>
    </citation>
    <scope>NUCLEOTIDE SEQUENCE [LARGE SCALE GENOMIC DNA]</scope>
    <source>
        <strain evidence="5 6">TRM75549</strain>
    </source>
</reference>
<gene>
    <name evidence="5" type="ORF">KYY02_12435</name>
</gene>
<protein>
    <submittedName>
        <fullName evidence="5">TetR/AcrR family transcriptional regulator C-terminal domain-containing protein</fullName>
    </submittedName>
</protein>
<sequence length="168" mass="18475">MTSTAGRLAPGPHLLGLMEDQLDRLRGAGFADRDAALITYVLGVYVQGFVLQEQAPLAADQADGVPRTAVAETAADRFRSLPQDTPPFCRARRPPHPPHHGRAVPFRRRAPVGRDVGTACGSASWTARRRRRGPPDLHFCRTRPVKQVADRVVERPTGGRRCRGGRWT</sequence>
<evidence type="ECO:0000259" key="4">
    <source>
        <dbReference type="Pfam" id="PF02909"/>
    </source>
</evidence>
<evidence type="ECO:0000313" key="5">
    <source>
        <dbReference type="EMBL" id="MEZ3179464.1"/>
    </source>
</evidence>
<dbReference type="Gene3D" id="1.10.357.10">
    <property type="entry name" value="Tetracycline Repressor, domain 2"/>
    <property type="match status" value="1"/>
</dbReference>
<evidence type="ECO:0000256" key="2">
    <source>
        <dbReference type="ARBA" id="ARBA00023163"/>
    </source>
</evidence>
<name>A0ABV4IXX2_9ACTN</name>